<feature type="region of interest" description="Disordered" evidence="1">
    <location>
        <begin position="1"/>
        <end position="26"/>
    </location>
</feature>
<name>A0ABD3Q2C3_9STRA</name>
<sequence length="433" mass="47768">MSKSSSSNPLLLPTSADELPKPQTSRRALTAEQLSDIRHLLDDGAKTPSMSAATASIKGRRVLVPVTSKAVFEGTLEPTLSTDGEQEQFIVHVGNGKFEELTREDALQLFDKQGKTDDSLSIQSAAMDTSSSKLPQKQTIKSALKTKNTQAQAAPSDDGLPLMEIREEWDESNKGLIKSEVVNISKQMERLSAGLKQSKEADADGKQFGEMLVDLLKGGDGDVQTRDAATDMPMQSSDESQDEPQSTMVSDEEYKAIYSRLEELERLEEEEAKNKVASANKRSSKSSSSGWSKGFLNAKPKKKQSTSEQRTTNPLPDVTQLKKDVKMPMKQPALQRAVNDSKTSKVSFAKDVNVKEISPRAPAGPEPNYFKEPHELDPFPKVETIPFEENVFRGVVKERVVTDSVSMKETNSNQSGEKKLSRFAMQRLERGLK</sequence>
<dbReference type="EMBL" id="JALLPJ020000371">
    <property type="protein sequence ID" value="KAL3794107.1"/>
    <property type="molecule type" value="Genomic_DNA"/>
</dbReference>
<feature type="compositionally biased region" description="Low complexity" evidence="1">
    <location>
        <begin position="1"/>
        <end position="15"/>
    </location>
</feature>
<dbReference type="InterPro" id="IPR009053">
    <property type="entry name" value="Prefoldin"/>
</dbReference>
<feature type="compositionally biased region" description="Low complexity" evidence="1">
    <location>
        <begin position="235"/>
        <end position="246"/>
    </location>
</feature>
<evidence type="ECO:0000313" key="2">
    <source>
        <dbReference type="EMBL" id="KAL3794107.1"/>
    </source>
</evidence>
<reference evidence="2 3" key="1">
    <citation type="submission" date="2024-10" db="EMBL/GenBank/DDBJ databases">
        <title>Updated reference genomes for cyclostephanoid diatoms.</title>
        <authorList>
            <person name="Roberts W.R."/>
            <person name="Alverson A.J."/>
        </authorList>
    </citation>
    <scope>NUCLEOTIDE SEQUENCE [LARGE SCALE GENOMIC DNA]</scope>
    <source>
        <strain evidence="2 3">AJA010-31</strain>
    </source>
</reference>
<comment type="caution">
    <text evidence="2">The sequence shown here is derived from an EMBL/GenBank/DDBJ whole genome shotgun (WGS) entry which is preliminary data.</text>
</comment>
<keyword evidence="3" id="KW-1185">Reference proteome</keyword>
<accession>A0ABD3Q2C3</accession>
<feature type="compositionally biased region" description="Basic and acidic residues" evidence="1">
    <location>
        <begin position="218"/>
        <end position="229"/>
    </location>
</feature>
<feature type="compositionally biased region" description="Polar residues" evidence="1">
    <location>
        <begin position="405"/>
        <end position="415"/>
    </location>
</feature>
<dbReference type="Proteomes" id="UP001530400">
    <property type="component" value="Unassembled WGS sequence"/>
</dbReference>
<organism evidence="2 3">
    <name type="scientific">Cyclotella atomus</name>
    <dbReference type="NCBI Taxonomy" id="382360"/>
    <lineage>
        <taxon>Eukaryota</taxon>
        <taxon>Sar</taxon>
        <taxon>Stramenopiles</taxon>
        <taxon>Ochrophyta</taxon>
        <taxon>Bacillariophyta</taxon>
        <taxon>Coscinodiscophyceae</taxon>
        <taxon>Thalassiosirophycidae</taxon>
        <taxon>Stephanodiscales</taxon>
        <taxon>Stephanodiscaceae</taxon>
        <taxon>Cyclotella</taxon>
    </lineage>
</organism>
<proteinExistence type="predicted"/>
<evidence type="ECO:0000256" key="1">
    <source>
        <dbReference type="SAM" id="MobiDB-lite"/>
    </source>
</evidence>
<gene>
    <name evidence="2" type="ORF">ACHAWO_010958</name>
</gene>
<feature type="compositionally biased region" description="Low complexity" evidence="1">
    <location>
        <begin position="275"/>
        <end position="293"/>
    </location>
</feature>
<feature type="region of interest" description="Disordered" evidence="1">
    <location>
        <begin position="405"/>
        <end position="433"/>
    </location>
</feature>
<protein>
    <submittedName>
        <fullName evidence="2">Uncharacterized protein</fullName>
    </submittedName>
</protein>
<dbReference type="AlphaFoldDB" id="A0ABD3Q2C3"/>
<dbReference type="Gene3D" id="1.10.287.370">
    <property type="match status" value="1"/>
</dbReference>
<feature type="region of interest" description="Disordered" evidence="1">
    <location>
        <begin position="268"/>
        <end position="322"/>
    </location>
</feature>
<evidence type="ECO:0000313" key="3">
    <source>
        <dbReference type="Proteomes" id="UP001530400"/>
    </source>
</evidence>
<feature type="region of interest" description="Disordered" evidence="1">
    <location>
        <begin position="218"/>
        <end position="254"/>
    </location>
</feature>